<evidence type="ECO:0000313" key="2">
    <source>
        <dbReference type="EMBL" id="EYF01867.1"/>
    </source>
</evidence>
<comment type="caution">
    <text evidence="2">The sequence shown here is derived from an EMBL/GenBank/DDBJ whole genome shotgun (WGS) entry which is preliminary data.</text>
</comment>
<dbReference type="AlphaFoldDB" id="A0A017SYK8"/>
<protein>
    <submittedName>
        <fullName evidence="2">Uncharacterized protein</fullName>
    </submittedName>
</protein>
<dbReference type="STRING" id="1192034.CAP_7635"/>
<keyword evidence="3" id="KW-1185">Reference proteome</keyword>
<organism evidence="2 3">
    <name type="scientific">Chondromyces apiculatus DSM 436</name>
    <dbReference type="NCBI Taxonomy" id="1192034"/>
    <lineage>
        <taxon>Bacteria</taxon>
        <taxon>Pseudomonadati</taxon>
        <taxon>Myxococcota</taxon>
        <taxon>Polyangia</taxon>
        <taxon>Polyangiales</taxon>
        <taxon>Polyangiaceae</taxon>
        <taxon>Chondromyces</taxon>
    </lineage>
</organism>
<evidence type="ECO:0000256" key="1">
    <source>
        <dbReference type="SAM" id="MobiDB-lite"/>
    </source>
</evidence>
<name>A0A017SYK8_9BACT</name>
<dbReference type="Proteomes" id="UP000019678">
    <property type="component" value="Unassembled WGS sequence"/>
</dbReference>
<feature type="compositionally biased region" description="Basic and acidic residues" evidence="1">
    <location>
        <begin position="49"/>
        <end position="71"/>
    </location>
</feature>
<feature type="region of interest" description="Disordered" evidence="1">
    <location>
        <begin position="47"/>
        <end position="71"/>
    </location>
</feature>
<gene>
    <name evidence="2" type="ORF">CAP_7635</name>
</gene>
<proteinExistence type="predicted"/>
<sequence length="71" mass="7248">MRCVGSGLGGCGHGGLLGRMMGSSWSGAASELCSGFVGALQPRFCSASRDPHADGSGRVRWERIRPEGAPG</sequence>
<reference evidence="2 3" key="1">
    <citation type="submission" date="2013-05" db="EMBL/GenBank/DDBJ databases">
        <title>Genome assembly of Chondromyces apiculatus DSM 436.</title>
        <authorList>
            <person name="Sharma G."/>
            <person name="Khatri I."/>
            <person name="Kaur C."/>
            <person name="Mayilraj S."/>
            <person name="Subramanian S."/>
        </authorList>
    </citation>
    <scope>NUCLEOTIDE SEQUENCE [LARGE SCALE GENOMIC DNA]</scope>
    <source>
        <strain evidence="2 3">DSM 436</strain>
    </source>
</reference>
<dbReference type="EMBL" id="ASRX01000069">
    <property type="protein sequence ID" value="EYF01867.1"/>
    <property type="molecule type" value="Genomic_DNA"/>
</dbReference>
<evidence type="ECO:0000313" key="3">
    <source>
        <dbReference type="Proteomes" id="UP000019678"/>
    </source>
</evidence>
<accession>A0A017SYK8</accession>